<dbReference type="AlphaFoldDB" id="A0ABD1ZKM8"/>
<comment type="caution">
    <text evidence="1">The sequence shown here is derived from an EMBL/GenBank/DDBJ whole genome shotgun (WGS) entry which is preliminary data.</text>
</comment>
<reference evidence="1 2" key="1">
    <citation type="submission" date="2024-09" db="EMBL/GenBank/DDBJ databases">
        <title>Chromosome-scale assembly of Riccia fluitans.</title>
        <authorList>
            <person name="Paukszto L."/>
            <person name="Sawicki J."/>
            <person name="Karawczyk K."/>
            <person name="Piernik-Szablinska J."/>
            <person name="Szczecinska M."/>
            <person name="Mazdziarz M."/>
        </authorList>
    </citation>
    <scope>NUCLEOTIDE SEQUENCE [LARGE SCALE GENOMIC DNA]</scope>
    <source>
        <strain evidence="1">Rf_01</strain>
        <tissue evidence="1">Aerial parts of the thallus</tissue>
    </source>
</reference>
<dbReference type="Proteomes" id="UP001605036">
    <property type="component" value="Unassembled WGS sequence"/>
</dbReference>
<proteinExistence type="predicted"/>
<gene>
    <name evidence="1" type="ORF">R1flu_019589</name>
</gene>
<sequence length="77" mass="8028">MEPVPGLGSFNMASQVIRTLISWDPVVSATCIKLPSIIGLSLPSVVPLVTNALTGTEPVKPPKLSEVVEGMRASGRS</sequence>
<name>A0ABD1ZKM8_9MARC</name>
<evidence type="ECO:0000313" key="2">
    <source>
        <dbReference type="Proteomes" id="UP001605036"/>
    </source>
</evidence>
<organism evidence="1 2">
    <name type="scientific">Riccia fluitans</name>
    <dbReference type="NCBI Taxonomy" id="41844"/>
    <lineage>
        <taxon>Eukaryota</taxon>
        <taxon>Viridiplantae</taxon>
        <taxon>Streptophyta</taxon>
        <taxon>Embryophyta</taxon>
        <taxon>Marchantiophyta</taxon>
        <taxon>Marchantiopsida</taxon>
        <taxon>Marchantiidae</taxon>
        <taxon>Marchantiales</taxon>
        <taxon>Ricciaceae</taxon>
        <taxon>Riccia</taxon>
    </lineage>
</organism>
<accession>A0ABD1ZKM8</accession>
<protein>
    <submittedName>
        <fullName evidence="1">Uncharacterized protein</fullName>
    </submittedName>
</protein>
<dbReference type="EMBL" id="JBHFFA010000001">
    <property type="protein sequence ID" value="KAL2651461.1"/>
    <property type="molecule type" value="Genomic_DNA"/>
</dbReference>
<evidence type="ECO:0000313" key="1">
    <source>
        <dbReference type="EMBL" id="KAL2651461.1"/>
    </source>
</evidence>
<keyword evidence="2" id="KW-1185">Reference proteome</keyword>